<dbReference type="Pfam" id="PF24974">
    <property type="entry name" value="DUF7771"/>
    <property type="match status" value="1"/>
</dbReference>
<sequence>MVRLAAVAVAAALAALAAVAGATESYYALVENRLPSSGGMDLVCHAVGGNGILTDFSVVPRGHLPRGDAGRRVVELIAEEEDKSKAAKPKPKPAADEIDLAGGHVAFVRCNWAYAGNYLAGIMLMDTRWPEAKKCQEPGGAGGMCRVVFEGQEARLETPDGGVRVFGDLPVKRCRRSWLLFSSECAYPDHPHPYAGRRLGNAFQFFAV</sequence>
<gene>
    <name evidence="3" type="ORF">EJB05_42476</name>
</gene>
<organism evidence="3 4">
    <name type="scientific">Eragrostis curvula</name>
    <name type="common">weeping love grass</name>
    <dbReference type="NCBI Taxonomy" id="38414"/>
    <lineage>
        <taxon>Eukaryota</taxon>
        <taxon>Viridiplantae</taxon>
        <taxon>Streptophyta</taxon>
        <taxon>Embryophyta</taxon>
        <taxon>Tracheophyta</taxon>
        <taxon>Spermatophyta</taxon>
        <taxon>Magnoliopsida</taxon>
        <taxon>Liliopsida</taxon>
        <taxon>Poales</taxon>
        <taxon>Poaceae</taxon>
        <taxon>PACMAD clade</taxon>
        <taxon>Chloridoideae</taxon>
        <taxon>Eragrostideae</taxon>
        <taxon>Eragrostidinae</taxon>
        <taxon>Eragrostis</taxon>
    </lineage>
</organism>
<comment type="caution">
    <text evidence="3">The sequence shown here is derived from an EMBL/GenBank/DDBJ whole genome shotgun (WGS) entry which is preliminary data.</text>
</comment>
<dbReference type="PANTHER" id="PTHR36487">
    <property type="entry name" value="OS09G0296500 PROTEIN-RELATED"/>
    <property type="match status" value="1"/>
</dbReference>
<feature type="signal peptide" evidence="1">
    <location>
        <begin position="1"/>
        <end position="22"/>
    </location>
</feature>
<feature type="domain" description="DUF7771" evidence="2">
    <location>
        <begin position="108"/>
        <end position="198"/>
    </location>
</feature>
<dbReference type="OrthoDB" id="669915at2759"/>
<keyword evidence="1" id="KW-0732">Signal</keyword>
<name>A0A5J9TCC2_9POAL</name>
<evidence type="ECO:0000256" key="1">
    <source>
        <dbReference type="SAM" id="SignalP"/>
    </source>
</evidence>
<proteinExistence type="predicted"/>
<dbReference type="PANTHER" id="PTHR36487:SF3">
    <property type="entry name" value="OS09G0297900 PROTEIN"/>
    <property type="match status" value="1"/>
</dbReference>
<dbReference type="Proteomes" id="UP000324897">
    <property type="component" value="Chromosome 3"/>
</dbReference>
<dbReference type="EMBL" id="RWGY01000039">
    <property type="protein sequence ID" value="TVU09036.1"/>
    <property type="molecule type" value="Genomic_DNA"/>
</dbReference>
<evidence type="ECO:0000259" key="2">
    <source>
        <dbReference type="Pfam" id="PF24974"/>
    </source>
</evidence>
<keyword evidence="4" id="KW-1185">Reference proteome</keyword>
<reference evidence="3 4" key="1">
    <citation type="journal article" date="2019" name="Sci. Rep.">
        <title>A high-quality genome of Eragrostis curvula grass provides insights into Poaceae evolution and supports new strategies to enhance forage quality.</title>
        <authorList>
            <person name="Carballo J."/>
            <person name="Santos B.A.C.M."/>
            <person name="Zappacosta D."/>
            <person name="Garbus I."/>
            <person name="Selva J.P."/>
            <person name="Gallo C.A."/>
            <person name="Diaz A."/>
            <person name="Albertini E."/>
            <person name="Caccamo M."/>
            <person name="Echenique V."/>
        </authorList>
    </citation>
    <scope>NUCLEOTIDE SEQUENCE [LARGE SCALE GENOMIC DNA]</scope>
    <source>
        <strain evidence="4">cv. Victoria</strain>
        <tissue evidence="3">Leaf</tissue>
    </source>
</reference>
<dbReference type="InterPro" id="IPR056673">
    <property type="entry name" value="DUF7771"/>
</dbReference>
<evidence type="ECO:0000313" key="4">
    <source>
        <dbReference type="Proteomes" id="UP000324897"/>
    </source>
</evidence>
<feature type="chain" id="PRO_5023878226" description="DUF7771 domain-containing protein" evidence="1">
    <location>
        <begin position="23"/>
        <end position="208"/>
    </location>
</feature>
<protein>
    <recommendedName>
        <fullName evidence="2">DUF7771 domain-containing protein</fullName>
    </recommendedName>
</protein>
<accession>A0A5J9TCC2</accession>
<dbReference type="Gramene" id="TVU09036">
    <property type="protein sequence ID" value="TVU09036"/>
    <property type="gene ID" value="EJB05_42476"/>
</dbReference>
<evidence type="ECO:0000313" key="3">
    <source>
        <dbReference type="EMBL" id="TVU09036.1"/>
    </source>
</evidence>
<dbReference type="AlphaFoldDB" id="A0A5J9TCC2"/>
<feature type="non-terminal residue" evidence="3">
    <location>
        <position position="1"/>
    </location>
</feature>